<accession>A0A1U7CIR3</accession>
<keyword evidence="1" id="KW-0812">Transmembrane</keyword>
<organism evidence="2 3">
    <name type="scientific">Paludisphaera borealis</name>
    <dbReference type="NCBI Taxonomy" id="1387353"/>
    <lineage>
        <taxon>Bacteria</taxon>
        <taxon>Pseudomonadati</taxon>
        <taxon>Planctomycetota</taxon>
        <taxon>Planctomycetia</taxon>
        <taxon>Isosphaerales</taxon>
        <taxon>Isosphaeraceae</taxon>
        <taxon>Paludisphaera</taxon>
    </lineage>
</organism>
<keyword evidence="1" id="KW-0472">Membrane</keyword>
<dbReference type="STRING" id="1387353.BSF38_00225"/>
<evidence type="ECO:0000313" key="3">
    <source>
        <dbReference type="Proteomes" id="UP000186309"/>
    </source>
</evidence>
<keyword evidence="1" id="KW-1133">Transmembrane helix</keyword>
<name>A0A1U7CIR3_9BACT</name>
<protein>
    <submittedName>
        <fullName evidence="2">Uncharacterized protein</fullName>
    </submittedName>
</protein>
<dbReference type="AlphaFoldDB" id="A0A1U7CIR3"/>
<keyword evidence="3" id="KW-1185">Reference proteome</keyword>
<feature type="transmembrane region" description="Helical" evidence="1">
    <location>
        <begin position="120"/>
        <end position="139"/>
    </location>
</feature>
<dbReference type="RefSeq" id="WP_076343086.1">
    <property type="nucleotide sequence ID" value="NZ_CP019082.1"/>
</dbReference>
<evidence type="ECO:0000313" key="2">
    <source>
        <dbReference type="EMBL" id="APW58821.1"/>
    </source>
</evidence>
<gene>
    <name evidence="2" type="ORF">BSF38_00225</name>
</gene>
<dbReference type="OrthoDB" id="1496196at2"/>
<sequence>MSDLNIKIKAWRNALASEMSAADLDELEDHLRQTLAALPEDSLSFDERFLVATRRLGEPQSLVAEFTMAREARAWPEHAVWMAILGIVCLGIGSWVALTTLYNLDERFADHLNEWLPQPVMIRLCFALLMTGLGSWSLWRGSHMAVSDAGSAETQGQ</sequence>
<dbReference type="KEGG" id="pbor:BSF38_00225"/>
<dbReference type="Proteomes" id="UP000186309">
    <property type="component" value="Chromosome"/>
</dbReference>
<proteinExistence type="predicted"/>
<feature type="transmembrane region" description="Helical" evidence="1">
    <location>
        <begin position="79"/>
        <end position="100"/>
    </location>
</feature>
<reference evidence="3" key="1">
    <citation type="submission" date="2016-12" db="EMBL/GenBank/DDBJ databases">
        <title>Comparative genomics of four Isosphaeraceae planctomycetes: a common pool of plasmids and glycoside hydrolase genes.</title>
        <authorList>
            <person name="Ivanova A."/>
        </authorList>
    </citation>
    <scope>NUCLEOTIDE SEQUENCE [LARGE SCALE GENOMIC DNA]</scope>
    <source>
        <strain evidence="3">PX4</strain>
    </source>
</reference>
<dbReference type="EMBL" id="CP019082">
    <property type="protein sequence ID" value="APW58821.1"/>
    <property type="molecule type" value="Genomic_DNA"/>
</dbReference>
<evidence type="ECO:0000256" key="1">
    <source>
        <dbReference type="SAM" id="Phobius"/>
    </source>
</evidence>